<name>A0ABU3VUX2_9GAMM</name>
<proteinExistence type="predicted"/>
<evidence type="ECO:0000313" key="3">
    <source>
        <dbReference type="Proteomes" id="UP001269819"/>
    </source>
</evidence>
<dbReference type="RefSeq" id="WP_316972910.1">
    <property type="nucleotide sequence ID" value="NZ_JAWIIJ010000003.1"/>
</dbReference>
<sequence>MSIIIRRLWLAVLLCLTTTVATAEETPTMTIDQTLLILSSASPQTQGMAMVLGNTLASQGTRVRVLLCDQAGDLALANPPATVLAPKQVTPAQLLRRLQQQGAEVQVCALYLPNSEHGEEDLAEGVTVATPPAMASLMRDARVRVFTF</sequence>
<protein>
    <recommendedName>
        <fullName evidence="4">DsrE/DsrF-like family protein</fullName>
    </recommendedName>
</protein>
<gene>
    <name evidence="2" type="ORF">RYS15_05135</name>
</gene>
<reference evidence="2 3" key="1">
    <citation type="submission" date="2023-10" db="EMBL/GenBank/DDBJ databases">
        <title>Characteristics and mechanism of a salt-tolerant marine origin heterotrophic nitrifying- aerobic denitrifying bacteria Marinobacter xestospongiae HN1.</title>
        <authorList>
            <person name="Qi R."/>
        </authorList>
    </citation>
    <scope>NUCLEOTIDE SEQUENCE [LARGE SCALE GENOMIC DNA]</scope>
    <source>
        <strain evidence="2 3">HN1</strain>
    </source>
</reference>
<comment type="caution">
    <text evidence="2">The sequence shown here is derived from an EMBL/GenBank/DDBJ whole genome shotgun (WGS) entry which is preliminary data.</text>
</comment>
<evidence type="ECO:0000313" key="2">
    <source>
        <dbReference type="EMBL" id="MDV2078054.1"/>
    </source>
</evidence>
<accession>A0ABU3VUX2</accession>
<organism evidence="2 3">
    <name type="scientific">Marinobacter xestospongiae</name>
    <dbReference type="NCBI Taxonomy" id="994319"/>
    <lineage>
        <taxon>Bacteria</taxon>
        <taxon>Pseudomonadati</taxon>
        <taxon>Pseudomonadota</taxon>
        <taxon>Gammaproteobacteria</taxon>
        <taxon>Pseudomonadales</taxon>
        <taxon>Marinobacteraceae</taxon>
        <taxon>Marinobacter</taxon>
    </lineage>
</organism>
<dbReference type="InterPro" id="IPR027396">
    <property type="entry name" value="DsrEFH-like"/>
</dbReference>
<evidence type="ECO:0008006" key="4">
    <source>
        <dbReference type="Google" id="ProtNLM"/>
    </source>
</evidence>
<feature type="signal peptide" evidence="1">
    <location>
        <begin position="1"/>
        <end position="23"/>
    </location>
</feature>
<dbReference type="SUPFAM" id="SSF75169">
    <property type="entry name" value="DsrEFH-like"/>
    <property type="match status" value="1"/>
</dbReference>
<keyword evidence="3" id="KW-1185">Reference proteome</keyword>
<evidence type="ECO:0000256" key="1">
    <source>
        <dbReference type="SAM" id="SignalP"/>
    </source>
</evidence>
<dbReference type="Gene3D" id="3.40.1260.10">
    <property type="entry name" value="DsrEFH-like"/>
    <property type="match status" value="1"/>
</dbReference>
<keyword evidence="1" id="KW-0732">Signal</keyword>
<dbReference type="EMBL" id="JAWIIJ010000003">
    <property type="protein sequence ID" value="MDV2078054.1"/>
    <property type="molecule type" value="Genomic_DNA"/>
</dbReference>
<feature type="chain" id="PRO_5046040002" description="DsrE/DsrF-like family protein" evidence="1">
    <location>
        <begin position="24"/>
        <end position="148"/>
    </location>
</feature>
<dbReference type="Proteomes" id="UP001269819">
    <property type="component" value="Unassembled WGS sequence"/>
</dbReference>